<dbReference type="FunFam" id="3.40.50.410:FF:000002">
    <property type="entry name" value="Integrin beta"/>
    <property type="match status" value="1"/>
</dbReference>
<feature type="disulfide bond" evidence="18">
    <location>
        <begin position="554"/>
        <end position="559"/>
    </location>
</feature>
<protein>
    <recommendedName>
        <fullName evidence="19">Integrin beta</fullName>
    </recommendedName>
</protein>
<dbReference type="PANTHER" id="PTHR10082">
    <property type="entry name" value="INTEGRIN BETA SUBUNIT"/>
    <property type="match status" value="1"/>
</dbReference>
<evidence type="ECO:0000256" key="5">
    <source>
        <dbReference type="ARBA" id="ARBA00022553"/>
    </source>
</evidence>
<evidence type="ECO:0000256" key="3">
    <source>
        <dbReference type="ARBA" id="ARBA00022475"/>
    </source>
</evidence>
<dbReference type="SUPFAM" id="SSF69687">
    <property type="entry name" value="Integrin beta tail domain"/>
    <property type="match status" value="1"/>
</dbReference>
<dbReference type="GO" id="GO:0005925">
    <property type="term" value="C:focal adhesion"/>
    <property type="evidence" value="ECO:0007669"/>
    <property type="project" value="TreeGrafter"/>
</dbReference>
<dbReference type="GO" id="GO:0033627">
    <property type="term" value="P:cell adhesion mediated by integrin"/>
    <property type="evidence" value="ECO:0007669"/>
    <property type="project" value="TreeGrafter"/>
</dbReference>
<keyword evidence="11" id="KW-0460">Magnesium</keyword>
<dbReference type="SUPFAM" id="SSF53300">
    <property type="entry name" value="vWA-like"/>
    <property type="match status" value="1"/>
</dbReference>
<dbReference type="Gene3D" id="2.60.40.1510">
    <property type="entry name" value="ntegrin, alpha v. Chain A, domain 3"/>
    <property type="match status" value="1"/>
</dbReference>
<keyword evidence="10" id="KW-0106">Calcium</keyword>
<evidence type="ECO:0000256" key="7">
    <source>
        <dbReference type="ARBA" id="ARBA00022723"/>
    </source>
</evidence>
<keyword evidence="17" id="KW-0325">Glycoprotein</keyword>
<dbReference type="GO" id="GO:0005178">
    <property type="term" value="F:integrin binding"/>
    <property type="evidence" value="ECO:0007669"/>
    <property type="project" value="TreeGrafter"/>
</dbReference>
<keyword evidence="9" id="KW-0677">Repeat</keyword>
<keyword evidence="16 18" id="KW-1015">Disulfide bond</keyword>
<dbReference type="SUPFAM" id="SSF69179">
    <property type="entry name" value="Integrin domains"/>
    <property type="match status" value="1"/>
</dbReference>
<feature type="disulfide bond" evidence="18">
    <location>
        <begin position="644"/>
        <end position="653"/>
    </location>
</feature>
<dbReference type="SUPFAM" id="SSF57196">
    <property type="entry name" value="EGF/Laminin"/>
    <property type="match status" value="1"/>
</dbReference>
<evidence type="ECO:0000256" key="4">
    <source>
        <dbReference type="ARBA" id="ARBA00022536"/>
    </source>
</evidence>
<dbReference type="Gene3D" id="3.30.1680.10">
    <property type="entry name" value="ligand-binding face of the semaphorins, domain 2"/>
    <property type="match status" value="1"/>
</dbReference>
<keyword evidence="8 21" id="KW-0732">Signal</keyword>
<evidence type="ECO:0000256" key="13">
    <source>
        <dbReference type="ARBA" id="ARBA00022989"/>
    </source>
</evidence>
<dbReference type="EMBL" id="GHBY01000068">
    <property type="protein sequence ID" value="MUP40245.1"/>
    <property type="molecule type" value="Transcribed_RNA"/>
</dbReference>
<dbReference type="FunFam" id="2.10.25.10:FF:000036">
    <property type="entry name" value="Integrin beta"/>
    <property type="match status" value="1"/>
</dbReference>
<dbReference type="SMART" id="SM00187">
    <property type="entry name" value="INB"/>
    <property type="match status" value="1"/>
</dbReference>
<feature type="chain" id="PRO_5024967557" description="Integrin beta" evidence="21">
    <location>
        <begin position="22"/>
        <end position="800"/>
    </location>
</feature>
<feature type="domain" description="Integrin beta subunit VWA" evidence="22">
    <location>
        <begin position="42"/>
        <end position="463"/>
    </location>
</feature>
<feature type="disulfide bond" evidence="18">
    <location>
        <begin position="492"/>
        <end position="501"/>
    </location>
</feature>
<comment type="similarity">
    <text evidence="2 19">Belongs to the integrin beta chain family.</text>
</comment>
<dbReference type="GO" id="GO:0008305">
    <property type="term" value="C:integrin complex"/>
    <property type="evidence" value="ECO:0007669"/>
    <property type="project" value="TreeGrafter"/>
</dbReference>
<evidence type="ECO:0000256" key="9">
    <source>
        <dbReference type="ARBA" id="ARBA00022737"/>
    </source>
</evidence>
<comment type="subcellular location">
    <subcellularLocation>
        <location evidence="1 19">Cell membrane</location>
        <topology evidence="1 19">Single-pass type I membrane protein</topology>
    </subcellularLocation>
</comment>
<keyword evidence="5" id="KW-0597">Phosphoprotein</keyword>
<keyword evidence="3" id="KW-1003">Cell membrane</keyword>
<dbReference type="InterPro" id="IPR036465">
    <property type="entry name" value="vWFA_dom_sf"/>
</dbReference>
<dbReference type="InterPro" id="IPR015812">
    <property type="entry name" value="Integrin_bsu"/>
</dbReference>
<keyword evidence="4" id="KW-0245">EGF-like domain</keyword>
<feature type="transmembrane region" description="Helical" evidence="20">
    <location>
        <begin position="731"/>
        <end position="753"/>
    </location>
</feature>
<keyword evidence="7" id="KW-0479">Metal-binding</keyword>
<dbReference type="FunFam" id="1.20.5.100:FF:000002">
    <property type="entry name" value="Integrin beta"/>
    <property type="match status" value="1"/>
</dbReference>
<evidence type="ECO:0000256" key="1">
    <source>
        <dbReference type="ARBA" id="ARBA00004251"/>
    </source>
</evidence>
<name>A0A646QHC7_9MYRI</name>
<dbReference type="InterPro" id="IPR012896">
    <property type="entry name" value="Integrin_bsu_tail"/>
</dbReference>
<feature type="disulfide bond" evidence="18">
    <location>
        <begin position="532"/>
        <end position="537"/>
    </location>
</feature>
<feature type="disulfide bond" evidence="18">
    <location>
        <begin position="580"/>
        <end position="589"/>
    </location>
</feature>
<evidence type="ECO:0000256" key="18">
    <source>
        <dbReference type="PIRSR" id="PIRSR002512-1"/>
    </source>
</evidence>
<evidence type="ECO:0000259" key="24">
    <source>
        <dbReference type="SMART" id="SM01242"/>
    </source>
</evidence>
<feature type="disulfide bond" evidence="18">
    <location>
        <begin position="400"/>
        <end position="411"/>
    </location>
</feature>
<feature type="disulfide bond" evidence="18">
    <location>
        <begin position="487"/>
        <end position="526"/>
    </location>
</feature>
<dbReference type="Pfam" id="PF00362">
    <property type="entry name" value="Integrin_beta"/>
    <property type="match status" value="1"/>
</dbReference>
<feature type="disulfide bond" evidence="18">
    <location>
        <begin position="46"/>
        <end position="81"/>
    </location>
</feature>
<dbReference type="InterPro" id="IPR002369">
    <property type="entry name" value="Integrin_bsu_VWA"/>
</dbReference>
<feature type="disulfide bond" evidence="18">
    <location>
        <begin position="539"/>
        <end position="552"/>
    </location>
</feature>
<dbReference type="GO" id="GO:0007160">
    <property type="term" value="P:cell-matrix adhesion"/>
    <property type="evidence" value="ECO:0007669"/>
    <property type="project" value="TreeGrafter"/>
</dbReference>
<keyword evidence="6 19" id="KW-0812">Transmembrane</keyword>
<evidence type="ECO:0000256" key="21">
    <source>
        <dbReference type="SAM" id="SignalP"/>
    </source>
</evidence>
<dbReference type="Pfam" id="PF18372">
    <property type="entry name" value="I-EGF_1"/>
    <property type="match status" value="1"/>
</dbReference>
<dbReference type="InterPro" id="IPR040622">
    <property type="entry name" value="EGF_integrin_1"/>
</dbReference>
<feature type="disulfide bond" evidence="18">
    <location>
        <begin position="207"/>
        <end position="210"/>
    </location>
</feature>
<evidence type="ECO:0000256" key="2">
    <source>
        <dbReference type="ARBA" id="ARBA00007449"/>
    </source>
</evidence>
<evidence type="ECO:0000256" key="20">
    <source>
        <dbReference type="SAM" id="Phobius"/>
    </source>
</evidence>
<dbReference type="GO" id="GO:0007229">
    <property type="term" value="P:integrin-mediated signaling pathway"/>
    <property type="evidence" value="ECO:0007669"/>
    <property type="project" value="UniProtKB-KW"/>
</dbReference>
<feature type="disulfide bond" evidence="18">
    <location>
        <begin position="503"/>
        <end position="517"/>
    </location>
</feature>
<keyword evidence="14 19" id="KW-0401">Integrin</keyword>
<dbReference type="InterPro" id="IPR057073">
    <property type="entry name" value="EGF_integrin_2"/>
</dbReference>
<feature type="domain" description="Integrin beta subunit cytoplasmic" evidence="23">
    <location>
        <begin position="754"/>
        <end position="800"/>
    </location>
</feature>
<sequence length="800" mass="90131">MNPYPLLFSLGFLIIFPIFISNEKTARDSREELSKECTRQKTCSSCIRFHPECAWCSEPDYDKDRKPRCDVRENLGTEGRCLRDHIVFPENEDRIVKSEKLSEPGADLDSIVQIAPQEINLALRPNQSFPLSFQFRQAEDYPLDLYYLMDLSKSMEDDKDKLAQLGDLLAEKMSNITKNFRLGFGSFVDKTVMPYVSTVPKKLLEPCTNCAAPYGFKNHMSLDLKTRRFKEEVAMARVSGNLDAPEGGFDAIMQAIVCREKIGWRDISRKLLVFSTDSGFHYAGDGKLGGIVKPNDGECHMDDDGYYTESITQDYPSLSQINQKTIEKKIHMIFAVTSSQVPIYERLSQNLVGSTTGKLEDDSSNVVELIKNQYEKITSSVEITVQNASEYIDVTFYSQCLSGYTQETNICTGLKVGNTVSFTAQIKVKNCPKNKDEWKQTFTISPVGIGEKIVVNLDMLCECECEDYYHEERNSDKCTHGNGTYECGICDCYTNRQGKYCECDSEDGDFPENHTNCIEPNTGLICSDRGRCVCAECVCNYTPFANYTGQYCECDDSACNFHYGKLCNDKGTCKCGECVCEDDWTGPACECYNSTAPCIEKGSGKVCGDHGVCYCGKCICNVAADKHYFGEFCSECTDCEPQKCEDYKPCVQCRAFQSGPYTAEECDANCIPPPEIELVDEAKVENSTYEKSCVFVDDDDCKFTFVYGFYNDSSPYIHVQRTKDCPPPLNILMIVLGVIIGIVAIGLCLLLIWKLLTTIHDRREFAKFEKERQMAKWDTGENPIFKQATSTFKNPTYGGK</sequence>
<evidence type="ECO:0000256" key="11">
    <source>
        <dbReference type="ARBA" id="ARBA00022842"/>
    </source>
</evidence>
<dbReference type="Gene3D" id="2.10.25.10">
    <property type="entry name" value="Laminin"/>
    <property type="match status" value="4"/>
</dbReference>
<evidence type="ECO:0000256" key="12">
    <source>
        <dbReference type="ARBA" id="ARBA00022889"/>
    </source>
</evidence>
<dbReference type="InterPro" id="IPR033760">
    <property type="entry name" value="Integrin_beta_N"/>
</dbReference>
<evidence type="ECO:0000256" key="6">
    <source>
        <dbReference type="ARBA" id="ARBA00022692"/>
    </source>
</evidence>
<dbReference type="SUPFAM" id="SSF103575">
    <property type="entry name" value="Plexin repeat"/>
    <property type="match status" value="1"/>
</dbReference>
<dbReference type="Gene3D" id="4.10.1240.30">
    <property type="match status" value="1"/>
</dbReference>
<dbReference type="Pfam" id="PF17205">
    <property type="entry name" value="PSI_integrin"/>
    <property type="match status" value="1"/>
</dbReference>
<evidence type="ECO:0000256" key="14">
    <source>
        <dbReference type="ARBA" id="ARBA00023037"/>
    </source>
</evidence>
<feature type="signal peptide" evidence="21">
    <location>
        <begin position="1"/>
        <end position="21"/>
    </location>
</feature>
<dbReference type="Gene3D" id="1.20.5.100">
    <property type="entry name" value="Cytochrome c1, transmembrane anchor, C-terminal"/>
    <property type="match status" value="1"/>
</dbReference>
<dbReference type="AlphaFoldDB" id="A0A646QHC7"/>
<feature type="disulfide bond" evidence="18">
    <location>
        <begin position="56"/>
        <end position="69"/>
    </location>
</feature>
<dbReference type="InterPro" id="IPR032695">
    <property type="entry name" value="Integrin_dom_sf"/>
</dbReference>
<feature type="disulfide bond" evidence="18">
    <location>
        <begin position="431"/>
        <end position="693"/>
    </location>
</feature>
<accession>A0A646QHC7</accession>
<evidence type="ECO:0000256" key="10">
    <source>
        <dbReference type="ARBA" id="ARBA00022837"/>
    </source>
</evidence>
<evidence type="ECO:0000256" key="17">
    <source>
        <dbReference type="ARBA" id="ARBA00023180"/>
    </source>
</evidence>
<reference evidence="25" key="1">
    <citation type="submission" date="2018-11" db="EMBL/GenBank/DDBJ databases">
        <title>Venom-gland transcriptomics and venom proteomics of the Florida green centipede (Hemiscolopendra marginata) reveal sex-based variation in a centipede venom.</title>
        <authorList>
            <person name="Nystrom G.S."/>
            <person name="Ward M.J."/>
            <person name="Ellsworth S.A."/>
            <person name="Rokyta D.R."/>
        </authorList>
    </citation>
    <scope>NUCLEOTIDE SEQUENCE</scope>
    <source>
        <tissue evidence="25">Venom gland</tissue>
    </source>
</reference>
<dbReference type="PANTHER" id="PTHR10082:SF60">
    <property type="entry name" value="INTEGRIN BETA-PS"/>
    <property type="match status" value="1"/>
</dbReference>
<evidence type="ECO:0000256" key="8">
    <source>
        <dbReference type="ARBA" id="ARBA00022729"/>
    </source>
</evidence>
<keyword evidence="12 19" id="KW-0130">Cell adhesion</keyword>
<dbReference type="GO" id="GO:0009986">
    <property type="term" value="C:cell surface"/>
    <property type="evidence" value="ECO:0007669"/>
    <property type="project" value="TreeGrafter"/>
</dbReference>
<evidence type="ECO:0000259" key="22">
    <source>
        <dbReference type="SMART" id="SM00187"/>
    </source>
</evidence>
<dbReference type="PIRSF" id="PIRSF002512">
    <property type="entry name" value="Integrin_B"/>
    <property type="match status" value="1"/>
</dbReference>
<feature type="disulfide bond" evidence="18">
    <location>
        <begin position="620"/>
        <end position="633"/>
    </location>
</feature>
<feature type="disulfide bond" evidence="18">
    <location>
        <begin position="461"/>
        <end position="465"/>
    </location>
</feature>
<feature type="disulfide bond" evidence="18">
    <location>
        <begin position="534"/>
        <end position="567"/>
    </location>
</feature>
<feature type="disulfide bond" evidence="18">
    <location>
        <begin position="670"/>
        <end position="701"/>
    </location>
</feature>
<dbReference type="PRINTS" id="PR01186">
    <property type="entry name" value="INTEGRINB"/>
</dbReference>
<dbReference type="Pfam" id="PF08725">
    <property type="entry name" value="Integrin_b_cyt"/>
    <property type="match status" value="1"/>
</dbReference>
<keyword evidence="15 20" id="KW-0472">Membrane</keyword>
<feature type="disulfide bond" evidence="18">
    <location>
        <begin position="258"/>
        <end position="299"/>
    </location>
</feature>
<feature type="disulfide bond" evidence="18">
    <location>
        <begin position="613"/>
        <end position="618"/>
    </location>
</feature>
<feature type="disulfide bond" evidence="18">
    <location>
        <begin position="650"/>
        <end position="725"/>
    </location>
</feature>
<evidence type="ECO:0000256" key="16">
    <source>
        <dbReference type="ARBA" id="ARBA00023157"/>
    </source>
</evidence>
<dbReference type="SMART" id="SM01241">
    <property type="entry name" value="Integrin_b_cyt"/>
    <property type="match status" value="1"/>
</dbReference>
<dbReference type="InterPro" id="IPR014836">
    <property type="entry name" value="Integrin_bsu_cyt_dom"/>
</dbReference>
<evidence type="ECO:0000313" key="25">
    <source>
        <dbReference type="EMBL" id="MUP40245.1"/>
    </source>
</evidence>
<dbReference type="Pfam" id="PF23105">
    <property type="entry name" value="EGF_integrin"/>
    <property type="match status" value="1"/>
</dbReference>
<dbReference type="GO" id="GO:0046872">
    <property type="term" value="F:metal ion binding"/>
    <property type="evidence" value="ECO:0007669"/>
    <property type="project" value="UniProtKB-KW"/>
</dbReference>
<dbReference type="GO" id="GO:0007157">
    <property type="term" value="P:heterophilic cell-cell adhesion via plasma membrane cell adhesion molecules"/>
    <property type="evidence" value="ECO:0007669"/>
    <property type="project" value="UniProtKB-ARBA"/>
</dbReference>
<feature type="disulfide bond" evidence="18">
    <location>
        <begin position="43"/>
        <end position="53"/>
    </location>
</feature>
<dbReference type="Gene3D" id="3.40.50.410">
    <property type="entry name" value="von Willebrand factor, type A domain"/>
    <property type="match status" value="1"/>
</dbReference>
<dbReference type="SMART" id="SM01242">
    <property type="entry name" value="Integrin_B_tail"/>
    <property type="match status" value="1"/>
</dbReference>
<feature type="domain" description="Integrin beta subunit tail" evidence="24">
    <location>
        <begin position="644"/>
        <end position="730"/>
    </location>
</feature>
<keyword evidence="13 20" id="KW-1133">Transmembrane helix</keyword>
<dbReference type="GO" id="GO:0016477">
    <property type="term" value="P:cell migration"/>
    <property type="evidence" value="ECO:0007669"/>
    <property type="project" value="TreeGrafter"/>
</dbReference>
<evidence type="ECO:0000256" key="19">
    <source>
        <dbReference type="RuleBase" id="RU000633"/>
    </source>
</evidence>
<feature type="disulfide bond" evidence="18">
    <location>
        <begin position="615"/>
        <end position="666"/>
    </location>
</feature>
<feature type="disulfide bond" evidence="18">
    <location>
        <begin position="478"/>
        <end position="490"/>
    </location>
</feature>
<dbReference type="InterPro" id="IPR036349">
    <property type="entry name" value="Integrin_bsu_tail_dom_sf"/>
</dbReference>
<feature type="disulfide bond" evidence="18">
    <location>
        <begin position="573"/>
        <end position="578"/>
    </location>
</feature>
<proteinExistence type="inferred from homology"/>
<feature type="disulfide bond" evidence="18">
    <location>
        <begin position="575"/>
        <end position="607"/>
    </location>
</feature>
<organism evidence="25">
    <name type="scientific">Hemiscolopendra marginata</name>
    <dbReference type="NCBI Taxonomy" id="943146"/>
    <lineage>
        <taxon>Eukaryota</taxon>
        <taxon>Metazoa</taxon>
        <taxon>Ecdysozoa</taxon>
        <taxon>Arthropoda</taxon>
        <taxon>Myriapoda</taxon>
        <taxon>Chilopoda</taxon>
        <taxon>Pleurostigmophora</taxon>
        <taxon>Scolopendromorpha</taxon>
        <taxon>Scolopendridae</taxon>
        <taxon>Hemiscolopendra</taxon>
    </lineage>
</organism>
<feature type="disulfide bond" evidence="18">
    <location>
        <begin position="591"/>
        <end position="598"/>
    </location>
</feature>
<evidence type="ECO:0000256" key="15">
    <source>
        <dbReference type="ARBA" id="ARBA00023136"/>
    </source>
</evidence>
<dbReference type="Pfam" id="PF07965">
    <property type="entry name" value="Integrin_B_tail"/>
    <property type="match status" value="1"/>
</dbReference>
<evidence type="ECO:0000259" key="23">
    <source>
        <dbReference type="SMART" id="SM01241"/>
    </source>
</evidence>